<feature type="transmembrane region" description="Helical" evidence="2">
    <location>
        <begin position="102"/>
        <end position="124"/>
    </location>
</feature>
<dbReference type="AlphaFoldDB" id="A0AAV8SAU2"/>
<evidence type="ECO:0000256" key="1">
    <source>
        <dbReference type="SAM" id="MobiDB-lite"/>
    </source>
</evidence>
<reference evidence="3 4" key="1">
    <citation type="submission" date="2021-09" db="EMBL/GenBank/DDBJ databases">
        <title>Genomic insights and catalytic innovation underlie evolution of tropane alkaloids biosynthesis.</title>
        <authorList>
            <person name="Wang Y.-J."/>
            <person name="Tian T."/>
            <person name="Huang J.-P."/>
            <person name="Huang S.-X."/>
        </authorList>
    </citation>
    <scope>NUCLEOTIDE SEQUENCE [LARGE SCALE GENOMIC DNA]</scope>
    <source>
        <strain evidence="3">KIB-2018</strain>
        <tissue evidence="3">Leaf</tissue>
    </source>
</reference>
<gene>
    <name evidence="3" type="ORF">K2173_018815</name>
</gene>
<organism evidence="3 4">
    <name type="scientific">Erythroxylum novogranatense</name>
    <dbReference type="NCBI Taxonomy" id="1862640"/>
    <lineage>
        <taxon>Eukaryota</taxon>
        <taxon>Viridiplantae</taxon>
        <taxon>Streptophyta</taxon>
        <taxon>Embryophyta</taxon>
        <taxon>Tracheophyta</taxon>
        <taxon>Spermatophyta</taxon>
        <taxon>Magnoliopsida</taxon>
        <taxon>eudicotyledons</taxon>
        <taxon>Gunneridae</taxon>
        <taxon>Pentapetalae</taxon>
        <taxon>rosids</taxon>
        <taxon>fabids</taxon>
        <taxon>Malpighiales</taxon>
        <taxon>Erythroxylaceae</taxon>
        <taxon>Erythroxylum</taxon>
    </lineage>
</organism>
<protein>
    <submittedName>
        <fullName evidence="3">Uncharacterized protein</fullName>
    </submittedName>
</protein>
<keyword evidence="2" id="KW-1133">Transmembrane helix</keyword>
<dbReference type="PANTHER" id="PTHR34370:SF2">
    <property type="entry name" value="GAG-POL POLYPROTEIN_RETROTRANSPOSON"/>
    <property type="match status" value="1"/>
</dbReference>
<accession>A0AAV8SAU2</accession>
<comment type="caution">
    <text evidence="3">The sequence shown here is derived from an EMBL/GenBank/DDBJ whole genome shotgun (WGS) entry which is preliminary data.</text>
</comment>
<dbReference type="EMBL" id="JAIWQS010000012">
    <property type="protein sequence ID" value="KAJ8749331.1"/>
    <property type="molecule type" value="Genomic_DNA"/>
</dbReference>
<sequence length="188" mass="20780">MSTLIRIAIPPLPLPHHLGFNDHPCVSMRISRLFHLKTSSLYQKPSRRFCSINSDSEAYGLSVSRDNTPKHEGSADENESSQKSVTSNEVLTKLKRYGISGVLAYGLLNTAYYLTTFLLVWFYVAPAPGKLGFLAAVERFFKVMATVWAGSQVTKLARAGGALALAPFVDEGLSWFTIKFKFDSQGKV</sequence>
<proteinExistence type="predicted"/>
<keyword evidence="2" id="KW-0472">Membrane</keyword>
<feature type="region of interest" description="Disordered" evidence="1">
    <location>
        <begin position="61"/>
        <end position="84"/>
    </location>
</feature>
<evidence type="ECO:0000256" key="2">
    <source>
        <dbReference type="SAM" id="Phobius"/>
    </source>
</evidence>
<dbReference type="Proteomes" id="UP001159364">
    <property type="component" value="Linkage Group LG12"/>
</dbReference>
<name>A0AAV8SAU2_9ROSI</name>
<keyword evidence="2" id="KW-0812">Transmembrane</keyword>
<evidence type="ECO:0000313" key="3">
    <source>
        <dbReference type="EMBL" id="KAJ8749331.1"/>
    </source>
</evidence>
<dbReference type="PANTHER" id="PTHR34370">
    <property type="entry name" value="OS04G0600100 PROTEIN"/>
    <property type="match status" value="1"/>
</dbReference>
<evidence type="ECO:0000313" key="4">
    <source>
        <dbReference type="Proteomes" id="UP001159364"/>
    </source>
</evidence>
<keyword evidence="4" id="KW-1185">Reference proteome</keyword>